<gene>
    <name evidence="1" type="ORF">ACFFII_00970</name>
</gene>
<comment type="caution">
    <text evidence="1">The sequence shown here is derived from an EMBL/GenBank/DDBJ whole genome shotgun (WGS) entry which is preliminary data.</text>
</comment>
<evidence type="ECO:0008006" key="3">
    <source>
        <dbReference type="Google" id="ProtNLM"/>
    </source>
</evidence>
<organism evidence="1 2">
    <name type="scientific">Paracoccus niistensis</name>
    <dbReference type="NCBI Taxonomy" id="632935"/>
    <lineage>
        <taxon>Bacteria</taxon>
        <taxon>Pseudomonadati</taxon>
        <taxon>Pseudomonadota</taxon>
        <taxon>Alphaproteobacteria</taxon>
        <taxon>Rhodobacterales</taxon>
        <taxon>Paracoccaceae</taxon>
        <taxon>Paracoccus</taxon>
    </lineage>
</organism>
<name>A0ABV6HZF3_9RHOB</name>
<dbReference type="RefSeq" id="WP_377697008.1">
    <property type="nucleotide sequence ID" value="NZ_JBHLWE010000002.1"/>
</dbReference>
<sequence length="64" mass="7372">MEYQTIELRRVSRGNWQILRQITNTSPELRDRYPRVVKAQGKFLTWLDGRDATGATTPLLPLSG</sequence>
<evidence type="ECO:0000313" key="2">
    <source>
        <dbReference type="Proteomes" id="UP001589799"/>
    </source>
</evidence>
<accession>A0ABV6HZF3</accession>
<keyword evidence="2" id="KW-1185">Reference proteome</keyword>
<reference evidence="1 2" key="1">
    <citation type="submission" date="2024-09" db="EMBL/GenBank/DDBJ databases">
        <authorList>
            <person name="Sun Q."/>
            <person name="Mori K."/>
        </authorList>
    </citation>
    <scope>NUCLEOTIDE SEQUENCE [LARGE SCALE GENOMIC DNA]</scope>
    <source>
        <strain evidence="1 2">KCTC 22789</strain>
    </source>
</reference>
<proteinExistence type="predicted"/>
<dbReference type="EMBL" id="JBHLWE010000002">
    <property type="protein sequence ID" value="MFC0339338.1"/>
    <property type="molecule type" value="Genomic_DNA"/>
</dbReference>
<dbReference type="Proteomes" id="UP001589799">
    <property type="component" value="Unassembled WGS sequence"/>
</dbReference>
<protein>
    <recommendedName>
        <fullName evidence="3">GNAT family N-acetyltransferase</fullName>
    </recommendedName>
</protein>
<evidence type="ECO:0000313" key="1">
    <source>
        <dbReference type="EMBL" id="MFC0339338.1"/>
    </source>
</evidence>